<organism evidence="2 3">
    <name type="scientific">Stylosanthes scabra</name>
    <dbReference type="NCBI Taxonomy" id="79078"/>
    <lineage>
        <taxon>Eukaryota</taxon>
        <taxon>Viridiplantae</taxon>
        <taxon>Streptophyta</taxon>
        <taxon>Embryophyta</taxon>
        <taxon>Tracheophyta</taxon>
        <taxon>Spermatophyta</taxon>
        <taxon>Magnoliopsida</taxon>
        <taxon>eudicotyledons</taxon>
        <taxon>Gunneridae</taxon>
        <taxon>Pentapetalae</taxon>
        <taxon>rosids</taxon>
        <taxon>fabids</taxon>
        <taxon>Fabales</taxon>
        <taxon>Fabaceae</taxon>
        <taxon>Papilionoideae</taxon>
        <taxon>50 kb inversion clade</taxon>
        <taxon>dalbergioids sensu lato</taxon>
        <taxon>Dalbergieae</taxon>
        <taxon>Pterocarpus clade</taxon>
        <taxon>Stylosanthes</taxon>
    </lineage>
</organism>
<dbReference type="Proteomes" id="UP001341840">
    <property type="component" value="Unassembled WGS sequence"/>
</dbReference>
<protein>
    <submittedName>
        <fullName evidence="2">Uncharacterized protein</fullName>
    </submittedName>
</protein>
<feature type="region of interest" description="Disordered" evidence="1">
    <location>
        <begin position="76"/>
        <end position="117"/>
    </location>
</feature>
<keyword evidence="3" id="KW-1185">Reference proteome</keyword>
<accession>A0ABU6RAS1</accession>
<reference evidence="2 3" key="1">
    <citation type="journal article" date="2023" name="Plants (Basel)">
        <title>Bridging the Gap: Combining Genomics and Transcriptomics Approaches to Understand Stylosanthes scabra, an Orphan Legume from the Brazilian Caatinga.</title>
        <authorList>
            <person name="Ferreira-Neto J.R.C."/>
            <person name="da Silva M.D."/>
            <person name="Binneck E."/>
            <person name="de Melo N.F."/>
            <person name="da Silva R.H."/>
            <person name="de Melo A.L.T.M."/>
            <person name="Pandolfi V."/>
            <person name="Bustamante F.O."/>
            <person name="Brasileiro-Vidal A.C."/>
            <person name="Benko-Iseppon A.M."/>
        </authorList>
    </citation>
    <scope>NUCLEOTIDE SEQUENCE [LARGE SCALE GENOMIC DNA]</scope>
    <source>
        <tissue evidence="2">Leaves</tissue>
    </source>
</reference>
<evidence type="ECO:0000256" key="1">
    <source>
        <dbReference type="SAM" id="MobiDB-lite"/>
    </source>
</evidence>
<gene>
    <name evidence="2" type="ORF">PIB30_027036</name>
</gene>
<proteinExistence type="predicted"/>
<name>A0ABU6RAS1_9FABA</name>
<evidence type="ECO:0000313" key="2">
    <source>
        <dbReference type="EMBL" id="MED6121100.1"/>
    </source>
</evidence>
<evidence type="ECO:0000313" key="3">
    <source>
        <dbReference type="Proteomes" id="UP001341840"/>
    </source>
</evidence>
<feature type="compositionally biased region" description="Basic residues" evidence="1">
    <location>
        <begin position="76"/>
        <end position="94"/>
    </location>
</feature>
<sequence length="117" mass="13827">MIIVHRKIKVVFLVDKATRHGKPSVLLVLIGCLVLLRFQPRVDQPKEDLAQNWTRMKWKLENEGMLKIIRRKSSKQKWLKRARRMRRSQRKPRRPILDPVRTHHLALGGTPRVENGA</sequence>
<dbReference type="EMBL" id="JASCZI010030311">
    <property type="protein sequence ID" value="MED6121100.1"/>
    <property type="molecule type" value="Genomic_DNA"/>
</dbReference>
<comment type="caution">
    <text evidence="2">The sequence shown here is derived from an EMBL/GenBank/DDBJ whole genome shotgun (WGS) entry which is preliminary data.</text>
</comment>